<comment type="caution">
    <text evidence="7">The sequence shown here is derived from an EMBL/GenBank/DDBJ whole genome shotgun (WGS) entry which is preliminary data.</text>
</comment>
<evidence type="ECO:0000256" key="4">
    <source>
        <dbReference type="ARBA" id="ARBA00024446"/>
    </source>
</evidence>
<feature type="binding site" evidence="5">
    <location>
        <position position="193"/>
    </location>
    <ligand>
        <name>adenosylcob(III)alamin</name>
        <dbReference type="ChEBI" id="CHEBI:18408"/>
    </ligand>
</feature>
<dbReference type="HAMAP" id="MF_00601">
    <property type="entry name" value="EutC"/>
    <property type="match status" value="1"/>
</dbReference>
<dbReference type="InterPro" id="IPR042255">
    <property type="entry name" value="EutC_N"/>
</dbReference>
<dbReference type="GO" id="GO:0008851">
    <property type="term" value="F:ethanolamine ammonia-lyase activity"/>
    <property type="evidence" value="ECO:0007669"/>
    <property type="project" value="UniProtKB-EC"/>
</dbReference>
<comment type="subunit">
    <text evidence="5">The basic unit is a heterodimer which dimerizes to form tetramers. The heterotetramers trimerize; 6 large subunits form a core ring with 6 small subunits projecting outwards.</text>
</comment>
<comment type="similarity">
    <text evidence="5">Belongs to the EutC family.</text>
</comment>
<evidence type="ECO:0000256" key="1">
    <source>
        <dbReference type="ARBA" id="ARBA00022628"/>
    </source>
</evidence>
<dbReference type="RefSeq" id="WP_381520781.1">
    <property type="nucleotide sequence ID" value="NZ_JBHULN010000003.1"/>
</dbReference>
<dbReference type="InterPro" id="IPR042251">
    <property type="entry name" value="EutC_C"/>
</dbReference>
<evidence type="ECO:0000256" key="3">
    <source>
        <dbReference type="ARBA" id="ARBA00023285"/>
    </source>
</evidence>
<feature type="region of interest" description="Disordered" evidence="6">
    <location>
        <begin position="89"/>
        <end position="109"/>
    </location>
</feature>
<feature type="compositionally biased region" description="Polar residues" evidence="6">
    <location>
        <begin position="266"/>
        <end position="283"/>
    </location>
</feature>
<organism evidence="7 8">
    <name type="scientific">Spirosoma soli</name>
    <dbReference type="NCBI Taxonomy" id="1770529"/>
    <lineage>
        <taxon>Bacteria</taxon>
        <taxon>Pseudomonadati</taxon>
        <taxon>Bacteroidota</taxon>
        <taxon>Cytophagia</taxon>
        <taxon>Cytophagales</taxon>
        <taxon>Cytophagaceae</taxon>
        <taxon>Spirosoma</taxon>
    </lineage>
</organism>
<comment type="pathway">
    <text evidence="5">Amine and polyamine degradation; ethanolamine degradation.</text>
</comment>
<dbReference type="Pfam" id="PF05985">
    <property type="entry name" value="EutC"/>
    <property type="match status" value="1"/>
</dbReference>
<dbReference type="NCBIfam" id="NF003971">
    <property type="entry name" value="PRK05465.1"/>
    <property type="match status" value="1"/>
</dbReference>
<evidence type="ECO:0000256" key="5">
    <source>
        <dbReference type="HAMAP-Rule" id="MF_00601"/>
    </source>
</evidence>
<dbReference type="Proteomes" id="UP001597469">
    <property type="component" value="Unassembled WGS sequence"/>
</dbReference>
<evidence type="ECO:0000256" key="6">
    <source>
        <dbReference type="SAM" id="MobiDB-lite"/>
    </source>
</evidence>
<gene>
    <name evidence="5 7" type="primary">eutC</name>
    <name evidence="7" type="ORF">ACFSUS_06510</name>
</gene>
<dbReference type="PANTHER" id="PTHR39330">
    <property type="entry name" value="ETHANOLAMINE AMMONIA-LYASE LIGHT CHAIN"/>
    <property type="match status" value="1"/>
</dbReference>
<keyword evidence="8" id="KW-1185">Reference proteome</keyword>
<keyword evidence="4 5" id="KW-1283">Bacterial microcompartment</keyword>
<keyword evidence="3 5" id="KW-0170">Cobalt</keyword>
<protein>
    <recommendedName>
        <fullName evidence="5">Ethanolamine ammonia-lyase small subunit</fullName>
        <shortName evidence="5">EAL small subunit</shortName>
        <ecNumber evidence="5">4.3.1.7</ecNumber>
    </recommendedName>
</protein>
<comment type="function">
    <text evidence="5">Catalyzes the deamination of various vicinal amino-alcohols to oxo compounds. Allows this organism to utilize ethanolamine as the sole source of nitrogen and carbon in the presence of external vitamin B12.</text>
</comment>
<dbReference type="EMBL" id="JBHULN010000003">
    <property type="protein sequence ID" value="MFD2570280.1"/>
    <property type="molecule type" value="Genomic_DNA"/>
</dbReference>
<keyword evidence="1 5" id="KW-0846">Cobalamin</keyword>
<feature type="region of interest" description="Disordered" evidence="6">
    <location>
        <begin position="260"/>
        <end position="283"/>
    </location>
</feature>
<evidence type="ECO:0000313" key="7">
    <source>
        <dbReference type="EMBL" id="MFD2570280.1"/>
    </source>
</evidence>
<reference evidence="8" key="1">
    <citation type="journal article" date="2019" name="Int. J. Syst. Evol. Microbiol.">
        <title>The Global Catalogue of Microorganisms (GCM) 10K type strain sequencing project: providing services to taxonomists for standard genome sequencing and annotation.</title>
        <authorList>
            <consortium name="The Broad Institute Genomics Platform"/>
            <consortium name="The Broad Institute Genome Sequencing Center for Infectious Disease"/>
            <person name="Wu L."/>
            <person name="Ma J."/>
        </authorList>
    </citation>
    <scope>NUCLEOTIDE SEQUENCE [LARGE SCALE GENOMIC DNA]</scope>
    <source>
        <strain evidence="8">KCTC 42805</strain>
    </source>
</reference>
<evidence type="ECO:0000313" key="8">
    <source>
        <dbReference type="Proteomes" id="UP001597469"/>
    </source>
</evidence>
<feature type="binding site" evidence="5">
    <location>
        <position position="172"/>
    </location>
    <ligand>
        <name>adenosylcob(III)alamin</name>
        <dbReference type="ChEBI" id="CHEBI:18408"/>
    </ligand>
</feature>
<name>A0ABW5M027_9BACT</name>
<evidence type="ECO:0000256" key="2">
    <source>
        <dbReference type="ARBA" id="ARBA00023239"/>
    </source>
</evidence>
<comment type="cofactor">
    <cofactor evidence="5">
        <name>adenosylcob(III)alamin</name>
        <dbReference type="ChEBI" id="CHEBI:18408"/>
    </cofactor>
    <text evidence="5">Binds between the large and small subunits.</text>
</comment>
<dbReference type="PIRSF" id="PIRSF018982">
    <property type="entry name" value="EutC"/>
    <property type="match status" value="1"/>
</dbReference>
<dbReference type="Gene3D" id="1.10.30.40">
    <property type="entry name" value="Ethanolamine ammonia-lyase light chain (EutC), N-terminal domain"/>
    <property type="match status" value="1"/>
</dbReference>
<proteinExistence type="inferred from homology"/>
<accession>A0ABW5M027</accession>
<dbReference type="EC" id="4.3.1.7" evidence="5"/>
<sequence length="283" mass="30565">MTTTDPWAFLQQHTAARIAQGRVGHSLPTDALLSFQLDHARARDAVYSELDTSGLLNQLNTICPDPLLLHSQAADRRQYLQRPDLGRKLRTGSLDTSRQRGLVGTTPESRTTFTGQSAVTVSTVDIAIVLADGLSATAINKHAIPVVSSLVKAVQELGWSLAPLCLVEQGRVAIGDEIAHQLNAEMVVVLIGERPGLSSPDSLGAYLTYQPKPGLTDESRNCVSNIRPEGLSYEFAVQKLVYLLSEMKIRRLSGVGLKDEMPTHTPLHTSSPAASVQSPETPD</sequence>
<feature type="binding site" evidence="5">
    <location>
        <position position="222"/>
    </location>
    <ligand>
        <name>adenosylcob(III)alamin</name>
        <dbReference type="ChEBI" id="CHEBI:18408"/>
    </ligand>
</feature>
<dbReference type="Gene3D" id="3.40.50.11240">
    <property type="entry name" value="Ethanolamine ammonia-lyase light chain (EutC)"/>
    <property type="match status" value="1"/>
</dbReference>
<comment type="subcellular location">
    <subcellularLocation>
        <location evidence="5">Bacterial microcompartment</location>
    </subcellularLocation>
</comment>
<comment type="catalytic activity">
    <reaction evidence="5">
        <text>ethanolamine = acetaldehyde + NH4(+)</text>
        <dbReference type="Rhea" id="RHEA:15313"/>
        <dbReference type="ChEBI" id="CHEBI:15343"/>
        <dbReference type="ChEBI" id="CHEBI:28938"/>
        <dbReference type="ChEBI" id="CHEBI:57603"/>
        <dbReference type="EC" id="4.3.1.7"/>
    </reaction>
</comment>
<dbReference type="InterPro" id="IPR009246">
    <property type="entry name" value="EutC"/>
</dbReference>
<keyword evidence="2 5" id="KW-0456">Lyase</keyword>
<dbReference type="PANTHER" id="PTHR39330:SF1">
    <property type="entry name" value="ETHANOLAMINE AMMONIA-LYASE SMALL SUBUNIT"/>
    <property type="match status" value="1"/>
</dbReference>